<evidence type="ECO:0000313" key="3">
    <source>
        <dbReference type="Proteomes" id="UP001159363"/>
    </source>
</evidence>
<protein>
    <submittedName>
        <fullName evidence="2">Uncharacterized protein</fullName>
    </submittedName>
</protein>
<feature type="region of interest" description="Disordered" evidence="1">
    <location>
        <begin position="717"/>
        <end position="760"/>
    </location>
</feature>
<proteinExistence type="predicted"/>
<dbReference type="EMBL" id="JARBHB010000010">
    <property type="protein sequence ID" value="KAJ8874343.1"/>
    <property type="molecule type" value="Genomic_DNA"/>
</dbReference>
<name>A0ABQ9GQS0_9NEOP</name>
<keyword evidence="3" id="KW-1185">Reference proteome</keyword>
<organism evidence="2 3">
    <name type="scientific">Dryococelus australis</name>
    <dbReference type="NCBI Taxonomy" id="614101"/>
    <lineage>
        <taxon>Eukaryota</taxon>
        <taxon>Metazoa</taxon>
        <taxon>Ecdysozoa</taxon>
        <taxon>Arthropoda</taxon>
        <taxon>Hexapoda</taxon>
        <taxon>Insecta</taxon>
        <taxon>Pterygota</taxon>
        <taxon>Neoptera</taxon>
        <taxon>Polyneoptera</taxon>
        <taxon>Phasmatodea</taxon>
        <taxon>Verophasmatodea</taxon>
        <taxon>Anareolatae</taxon>
        <taxon>Phasmatidae</taxon>
        <taxon>Eurycanthinae</taxon>
        <taxon>Dryococelus</taxon>
    </lineage>
</organism>
<gene>
    <name evidence="2" type="ORF">PR048_025189</name>
</gene>
<evidence type="ECO:0000313" key="2">
    <source>
        <dbReference type="EMBL" id="KAJ8874343.1"/>
    </source>
</evidence>
<comment type="caution">
    <text evidence="2">The sequence shown here is derived from an EMBL/GenBank/DDBJ whole genome shotgun (WGS) entry which is preliminary data.</text>
</comment>
<accession>A0ABQ9GQS0</accession>
<evidence type="ECO:0000256" key="1">
    <source>
        <dbReference type="SAM" id="MobiDB-lite"/>
    </source>
</evidence>
<sequence length="807" mass="89995">MEVDLLAGLQKRVKLPNWAPVHNVCSVVVTPLESRGATSCGYNSSHPVWHALYECLQDIHGNSSPLQPFHELSNGFWPRLKSPRPTIQFVPKMFYRVEVGALGRPVQSANIVVGVPLHRAMVAERLACSPPAKANLDDTAGRRVFSGMFTFTCPFIPALLHSYLVQPSSALKTSFLRAVKISRLSTRHTRCLRVILLRGWGNLARARDLRYYVDRATRWLIGALVQWQKNGPCEVYESRRHKLDVSSTAKSLGLQQIAQVSRERGKEFATLWRVVGNHGSIRLESVPKKKIPQPANTNKLLAYFKSSWPFLGNMVYHPHLSLTLLKSDALERANLEREKYVRGEGRGAGAELRNGVDGVLKGTEKLEYLVGSPLPLCRDSRIKLLDGNYHKDAPLQPRLLLVAGWSCIAADLACRFSNISRRFCHHVPTYDVIVKCPSKAAPASPSREHGYDSAPYSLYGLISPMTWESAPLRRGIQSHTMEIAINATKKASKAARGIGFWTWITVERKCAVSTACYGKSLPRSQGVVNIQTSLEHGPPYPTPYDAVYPPPSYLTHHSESCRLPSSQLWLFWCSGQGHTASDINSAHVDKLQPLDQAPNTSMRTASSRTNIPQNHPDKRPRKLAWNRPRNLPSWHIHLVSHSKSSELKDGGNRRSRENPLTNGVVQHYSHLRKSVGAAHAHGAGEGEGRRRLATISMSNERSRLDLSIEATKPMRVNEVSMEQRRNESAGETGDSGNPPTNGIVQHDSHLRKSGVKRPGVEPVSSWWEARSLVAHRGWWDDDGEAVIPRLLMPKSQSVIAQFHGRMS</sequence>
<feature type="compositionally biased region" description="Polar residues" evidence="1">
    <location>
        <begin position="734"/>
        <end position="743"/>
    </location>
</feature>
<dbReference type="Proteomes" id="UP001159363">
    <property type="component" value="Chromosome 9"/>
</dbReference>
<feature type="region of interest" description="Disordered" evidence="1">
    <location>
        <begin position="596"/>
        <end position="622"/>
    </location>
</feature>
<reference evidence="2 3" key="1">
    <citation type="submission" date="2023-02" db="EMBL/GenBank/DDBJ databases">
        <title>LHISI_Scaffold_Assembly.</title>
        <authorList>
            <person name="Stuart O.P."/>
            <person name="Cleave R."/>
            <person name="Magrath M.J.L."/>
            <person name="Mikheyev A.S."/>
        </authorList>
    </citation>
    <scope>NUCLEOTIDE SEQUENCE [LARGE SCALE GENOMIC DNA]</scope>
    <source>
        <strain evidence="2">Daus_M_001</strain>
        <tissue evidence="2">Leg muscle</tissue>
    </source>
</reference>
<feature type="compositionally biased region" description="Polar residues" evidence="1">
    <location>
        <begin position="597"/>
        <end position="613"/>
    </location>
</feature>